<name>A0A066WWL4_COLSU</name>
<evidence type="ECO:0000313" key="1">
    <source>
        <dbReference type="EMBL" id="KDN59804.1"/>
    </source>
</evidence>
<dbReference type="AlphaFoldDB" id="A0A066WWL4"/>
<accession>A0A066WWL4</accession>
<proteinExistence type="predicted"/>
<reference evidence="2" key="1">
    <citation type="journal article" date="2014" name="Genome Announc.">
        <title>Draft genome sequence of Colletotrichum sublineola, a destructive pathogen of cultivated sorghum.</title>
        <authorList>
            <person name="Baroncelli R."/>
            <person name="Sanz-Martin J.M."/>
            <person name="Rech G.E."/>
            <person name="Sukno S.A."/>
            <person name="Thon M.R."/>
        </authorList>
    </citation>
    <scope>NUCLEOTIDE SEQUENCE [LARGE SCALE GENOMIC DNA]</scope>
    <source>
        <strain evidence="2">TX430BB</strain>
    </source>
</reference>
<comment type="caution">
    <text evidence="1">The sequence shown here is derived from an EMBL/GenBank/DDBJ whole genome shotgun (WGS) entry which is preliminary data.</text>
</comment>
<dbReference type="Proteomes" id="UP000027238">
    <property type="component" value="Unassembled WGS sequence"/>
</dbReference>
<protein>
    <submittedName>
        <fullName evidence="1">Uncharacterized protein</fullName>
    </submittedName>
</protein>
<organism evidence="1 2">
    <name type="scientific">Colletotrichum sublineola</name>
    <name type="common">Sorghum anthracnose fungus</name>
    <dbReference type="NCBI Taxonomy" id="1173701"/>
    <lineage>
        <taxon>Eukaryota</taxon>
        <taxon>Fungi</taxon>
        <taxon>Dikarya</taxon>
        <taxon>Ascomycota</taxon>
        <taxon>Pezizomycotina</taxon>
        <taxon>Sordariomycetes</taxon>
        <taxon>Hypocreomycetidae</taxon>
        <taxon>Glomerellales</taxon>
        <taxon>Glomerellaceae</taxon>
        <taxon>Colletotrichum</taxon>
        <taxon>Colletotrichum graminicola species complex</taxon>
    </lineage>
</organism>
<gene>
    <name evidence="1" type="ORF">CSUB01_04520</name>
</gene>
<dbReference type="HOGENOM" id="CLU_1948712_0_0_1"/>
<dbReference type="EMBL" id="JMSE01001591">
    <property type="protein sequence ID" value="KDN59804.1"/>
    <property type="molecule type" value="Genomic_DNA"/>
</dbReference>
<sequence>MFCNVSSTVHGVCLGGGASQTNLGVEAGVNFFFFNSGYAVFRLGNARFLSDEIVGTKSIDAQITQNDTGLFMAQYSFLRGGNTGSLHPAAHARNESFLLNVFSGRARENDAQAFAMLPIGTEPVAWNKE</sequence>
<keyword evidence="2" id="KW-1185">Reference proteome</keyword>
<evidence type="ECO:0000313" key="2">
    <source>
        <dbReference type="Proteomes" id="UP000027238"/>
    </source>
</evidence>